<evidence type="ECO:0000313" key="2">
    <source>
        <dbReference type="Proteomes" id="UP001066276"/>
    </source>
</evidence>
<name>A0AAV7TRT6_PLEWA</name>
<dbReference type="AlphaFoldDB" id="A0AAV7TRT6"/>
<sequence length="165" mass="17465">MRLAAQPRPQRAVATGPITTASAPLSANSSLGDLRAIKRSLLLVFAAAPPFQGTLIGPGSHHRWALLTSCGGPRRARSIRPSCTLQHLWRSPHRSCQPYGLKVVAGTVLRDLLLRMPFCPGGRAAGPLGCLRVPTARLAAIFNSLTPQGPRRVSAGTPLSALQLN</sequence>
<evidence type="ECO:0000313" key="1">
    <source>
        <dbReference type="EMBL" id="KAJ1179165.1"/>
    </source>
</evidence>
<keyword evidence="2" id="KW-1185">Reference proteome</keyword>
<dbReference type="EMBL" id="JANPWB010000006">
    <property type="protein sequence ID" value="KAJ1179165.1"/>
    <property type="molecule type" value="Genomic_DNA"/>
</dbReference>
<dbReference type="Proteomes" id="UP001066276">
    <property type="component" value="Chromosome 3_2"/>
</dbReference>
<protein>
    <submittedName>
        <fullName evidence="1">Uncharacterized protein</fullName>
    </submittedName>
</protein>
<gene>
    <name evidence="1" type="ORF">NDU88_004401</name>
</gene>
<reference evidence="1" key="1">
    <citation type="journal article" date="2022" name="bioRxiv">
        <title>Sequencing and chromosome-scale assembly of the giantPleurodeles waltlgenome.</title>
        <authorList>
            <person name="Brown T."/>
            <person name="Elewa A."/>
            <person name="Iarovenko S."/>
            <person name="Subramanian E."/>
            <person name="Araus A.J."/>
            <person name="Petzold A."/>
            <person name="Susuki M."/>
            <person name="Suzuki K.-i.T."/>
            <person name="Hayashi T."/>
            <person name="Toyoda A."/>
            <person name="Oliveira C."/>
            <person name="Osipova E."/>
            <person name="Leigh N.D."/>
            <person name="Simon A."/>
            <person name="Yun M.H."/>
        </authorList>
    </citation>
    <scope>NUCLEOTIDE SEQUENCE</scope>
    <source>
        <strain evidence="1">20211129_DDA</strain>
        <tissue evidence="1">Liver</tissue>
    </source>
</reference>
<proteinExistence type="predicted"/>
<comment type="caution">
    <text evidence="1">The sequence shown here is derived from an EMBL/GenBank/DDBJ whole genome shotgun (WGS) entry which is preliminary data.</text>
</comment>
<accession>A0AAV7TRT6</accession>
<organism evidence="1 2">
    <name type="scientific">Pleurodeles waltl</name>
    <name type="common">Iberian ribbed newt</name>
    <dbReference type="NCBI Taxonomy" id="8319"/>
    <lineage>
        <taxon>Eukaryota</taxon>
        <taxon>Metazoa</taxon>
        <taxon>Chordata</taxon>
        <taxon>Craniata</taxon>
        <taxon>Vertebrata</taxon>
        <taxon>Euteleostomi</taxon>
        <taxon>Amphibia</taxon>
        <taxon>Batrachia</taxon>
        <taxon>Caudata</taxon>
        <taxon>Salamandroidea</taxon>
        <taxon>Salamandridae</taxon>
        <taxon>Pleurodelinae</taxon>
        <taxon>Pleurodeles</taxon>
    </lineage>
</organism>